<feature type="region of interest" description="Disordered" evidence="1">
    <location>
        <begin position="364"/>
        <end position="432"/>
    </location>
</feature>
<feature type="region of interest" description="Disordered" evidence="1">
    <location>
        <begin position="307"/>
        <end position="352"/>
    </location>
</feature>
<dbReference type="Proteomes" id="UP000077521">
    <property type="component" value="Unassembled WGS sequence"/>
</dbReference>
<protein>
    <submittedName>
        <fullName evidence="2">Uncharacterized protein</fullName>
    </submittedName>
</protein>
<feature type="compositionally biased region" description="Polar residues" evidence="1">
    <location>
        <begin position="912"/>
        <end position="921"/>
    </location>
</feature>
<feature type="compositionally biased region" description="Polar residues" evidence="1">
    <location>
        <begin position="672"/>
        <end position="693"/>
    </location>
</feature>
<feature type="compositionally biased region" description="Low complexity" evidence="1">
    <location>
        <begin position="318"/>
        <end position="328"/>
    </location>
</feature>
<reference evidence="2" key="2">
    <citation type="journal article" date="2019" name="IMA Fungus">
        <title>Genome sequencing and comparison of five Tilletia species to identify candidate genes for the detection of regulated species infecting wheat.</title>
        <authorList>
            <person name="Nguyen H.D.T."/>
            <person name="Sultana T."/>
            <person name="Kesanakurti P."/>
            <person name="Hambleton S."/>
        </authorList>
    </citation>
    <scope>NUCLEOTIDE SEQUENCE</scope>
    <source>
        <strain evidence="2">DAOMC 236416</strain>
    </source>
</reference>
<feature type="compositionally biased region" description="Low complexity" evidence="1">
    <location>
        <begin position="892"/>
        <end position="904"/>
    </location>
</feature>
<dbReference type="EMBL" id="LWDF02000405">
    <property type="protein sequence ID" value="KAE8249159.1"/>
    <property type="molecule type" value="Genomic_DNA"/>
</dbReference>
<name>A0A177TMX1_9BASI</name>
<dbReference type="AlphaFoldDB" id="A0A177TMX1"/>
<feature type="compositionally biased region" description="Polar residues" evidence="1">
    <location>
        <begin position="365"/>
        <end position="380"/>
    </location>
</feature>
<sequence>MKTLLNMIKDRASKNSSSRSHYGTDDDSNQGTSSSTSSHNSEASSRAARRSRSNTQPTKQSKQCFSHALPMPKVPVVGNGFGSPHPSQSTPSLAIPKPSPQLPKSPSRLKTRQFAQSESADNAHEGYSHSNRTPSRDDGQTHHIPSEADEGIVLSPTRRGVQRNGSAAQLREYREPVSATNTIRPCRSFRDNTLGSLAVLKDRFAVSSSSFLHPDDSVDLASPKRRRFDDEDMDLHMSSEGGMSAGSTFSDMTVVTAAEQANGVRLVSHGSAIDLSYKDAISNSFTSSRNPRCSIEDTVSQYKRMQAENLQKPPSPAPNVAAPRPSSRSRARTVLQRLRRPLTAGSRKPEEPFNLAAMNRPQGFGFNQTAAAPTSGSTDLSGEEGFASAVTPRHNAGQASSFDFDPSIRSLQGDLPSPASATFTSTSLHPPAQVNDEVSTMELSGLINELIATHSHPTLSAPEDISAKASRIISWAEHVASRERRPSASHGVVSGGPRSLGPRGLGISSSGLLRSIDYLEMLVQTQLSRGGQSMEDCHNVVAAFHYAKDLCTPIAAPTTPVASELPSETFHTGLSVAMMPNRRQGSISVDGPSDLFSAAGNLPLTPPNMLNPLAPKDEQHKVSPASRFDMYGATTAPLSPVSITSTPNPSVAAAEKTLASLATPPEPRKTTDSVSPFESQLSETSGKGATVSLTPAPRRRRRPTTAPETSGNGGAHAFGAAMGRTSAAAREGLRNVLDKSPQLPSPKVADVGQENMKRSASNLQAPKGITANQTNRRSMMHQPSLSYPGQNAGDADGEDGLDGGQLELLRSNSPFNPIHTYQHHHPLSNHALSQHERGGGEMTGGGGLRARIGGMNQSRPNTATSVATVTGSRSGPNTPQEIFTPESFRAGPRPSSRSASSNNATPYLRSDANASQKSLANSVASSQHAPASSSSSSSGPGSSGSNHNGAGLSPALPINGMGAGLGIRMGENGKFVNASSASIRSKPSKASVKDLDPQQNGYADSVSPLDVKEAASAGRFVVGGSNELYQLSVAKGSRGFRKASKKTTAAMS</sequence>
<proteinExistence type="predicted"/>
<reference evidence="2" key="1">
    <citation type="submission" date="2016-04" db="EMBL/GenBank/DDBJ databases">
        <authorList>
            <person name="Nguyen H.D."/>
            <person name="Samba Siva P."/>
            <person name="Cullis J."/>
            <person name="Levesque C.A."/>
            <person name="Hambleton S."/>
        </authorList>
    </citation>
    <scope>NUCLEOTIDE SEQUENCE</scope>
    <source>
        <strain evidence="2">DAOMC 236416</strain>
    </source>
</reference>
<feature type="region of interest" description="Disordered" evidence="1">
    <location>
        <begin position="1"/>
        <end position="169"/>
    </location>
</feature>
<keyword evidence="3" id="KW-1185">Reference proteome</keyword>
<feature type="compositionally biased region" description="Low complexity" evidence="1">
    <location>
        <begin position="416"/>
        <end position="427"/>
    </location>
</feature>
<evidence type="ECO:0000313" key="2">
    <source>
        <dbReference type="EMBL" id="KAE8249159.1"/>
    </source>
</evidence>
<feature type="compositionally biased region" description="Polar residues" evidence="1">
    <location>
        <begin position="855"/>
        <end position="881"/>
    </location>
</feature>
<feature type="region of interest" description="Disordered" evidence="1">
    <location>
        <begin position="979"/>
        <end position="1005"/>
    </location>
</feature>
<accession>A0A177TMX1</accession>
<evidence type="ECO:0000313" key="3">
    <source>
        <dbReference type="Proteomes" id="UP000077521"/>
    </source>
</evidence>
<gene>
    <name evidence="2" type="ORF">A4X13_0g5320</name>
</gene>
<feature type="compositionally biased region" description="Low complexity" evidence="1">
    <location>
        <begin position="601"/>
        <end position="613"/>
    </location>
</feature>
<feature type="region of interest" description="Disordered" evidence="1">
    <location>
        <begin position="831"/>
        <end position="955"/>
    </location>
</feature>
<feature type="compositionally biased region" description="Low complexity" evidence="1">
    <location>
        <begin position="29"/>
        <end position="46"/>
    </location>
</feature>
<feature type="compositionally biased region" description="Basic and acidic residues" evidence="1">
    <location>
        <begin position="134"/>
        <end position="146"/>
    </location>
</feature>
<feature type="region of interest" description="Disordered" evidence="1">
    <location>
        <begin position="601"/>
        <end position="623"/>
    </location>
</feature>
<feature type="compositionally biased region" description="Polar residues" evidence="1">
    <location>
        <begin position="758"/>
        <end position="789"/>
    </location>
</feature>
<evidence type="ECO:0000256" key="1">
    <source>
        <dbReference type="SAM" id="MobiDB-lite"/>
    </source>
</evidence>
<feature type="region of interest" description="Disordered" evidence="1">
    <location>
        <begin position="659"/>
        <end position="718"/>
    </location>
</feature>
<feature type="compositionally biased region" description="Low complexity" evidence="1">
    <location>
        <begin position="922"/>
        <end position="953"/>
    </location>
</feature>
<organism evidence="2 3">
    <name type="scientific">Tilletia indica</name>
    <dbReference type="NCBI Taxonomy" id="43049"/>
    <lineage>
        <taxon>Eukaryota</taxon>
        <taxon>Fungi</taxon>
        <taxon>Dikarya</taxon>
        <taxon>Basidiomycota</taxon>
        <taxon>Ustilaginomycotina</taxon>
        <taxon>Exobasidiomycetes</taxon>
        <taxon>Tilletiales</taxon>
        <taxon>Tilletiaceae</taxon>
        <taxon>Tilletia</taxon>
    </lineage>
</organism>
<feature type="region of interest" description="Disordered" evidence="1">
    <location>
        <begin position="736"/>
        <end position="804"/>
    </location>
</feature>
<comment type="caution">
    <text evidence="2">The sequence shown here is derived from an EMBL/GenBank/DDBJ whole genome shotgun (WGS) entry which is preliminary data.</text>
</comment>